<dbReference type="Proteomes" id="UP000235786">
    <property type="component" value="Unassembled WGS sequence"/>
</dbReference>
<feature type="transmembrane region" description="Helical" evidence="2">
    <location>
        <begin position="159"/>
        <end position="180"/>
    </location>
</feature>
<feature type="compositionally biased region" description="Polar residues" evidence="1">
    <location>
        <begin position="219"/>
        <end position="237"/>
    </location>
</feature>
<keyword evidence="2" id="KW-1133">Transmembrane helix</keyword>
<evidence type="ECO:0000256" key="2">
    <source>
        <dbReference type="SAM" id="Phobius"/>
    </source>
</evidence>
<feature type="region of interest" description="Disordered" evidence="1">
    <location>
        <begin position="219"/>
        <end position="285"/>
    </location>
</feature>
<feature type="compositionally biased region" description="Polar residues" evidence="1">
    <location>
        <begin position="331"/>
        <end position="343"/>
    </location>
</feature>
<name>A0A2J6RDK4_HYAVF</name>
<reference evidence="3 4" key="1">
    <citation type="submission" date="2016-04" db="EMBL/GenBank/DDBJ databases">
        <title>A degradative enzymes factory behind the ericoid mycorrhizal symbiosis.</title>
        <authorList>
            <consortium name="DOE Joint Genome Institute"/>
            <person name="Martino E."/>
            <person name="Morin E."/>
            <person name="Grelet G."/>
            <person name="Kuo A."/>
            <person name="Kohler A."/>
            <person name="Daghino S."/>
            <person name="Barry K."/>
            <person name="Choi C."/>
            <person name="Cichocki N."/>
            <person name="Clum A."/>
            <person name="Copeland A."/>
            <person name="Hainaut M."/>
            <person name="Haridas S."/>
            <person name="Labutti K."/>
            <person name="Lindquist E."/>
            <person name="Lipzen A."/>
            <person name="Khouja H.-R."/>
            <person name="Murat C."/>
            <person name="Ohm R."/>
            <person name="Olson A."/>
            <person name="Spatafora J."/>
            <person name="Veneault-Fourrey C."/>
            <person name="Henrissat B."/>
            <person name="Grigoriev I."/>
            <person name="Martin F."/>
            <person name="Perotto S."/>
        </authorList>
    </citation>
    <scope>NUCLEOTIDE SEQUENCE [LARGE SCALE GENOMIC DNA]</scope>
    <source>
        <strain evidence="3 4">F</strain>
    </source>
</reference>
<evidence type="ECO:0000256" key="1">
    <source>
        <dbReference type="SAM" id="MobiDB-lite"/>
    </source>
</evidence>
<accession>A0A2J6RDK4</accession>
<dbReference type="OrthoDB" id="3555549at2759"/>
<organism evidence="3 4">
    <name type="scientific">Hyaloscypha variabilis (strain UAMH 11265 / GT02V1 / F)</name>
    <name type="common">Meliniomyces variabilis</name>
    <dbReference type="NCBI Taxonomy" id="1149755"/>
    <lineage>
        <taxon>Eukaryota</taxon>
        <taxon>Fungi</taxon>
        <taxon>Dikarya</taxon>
        <taxon>Ascomycota</taxon>
        <taxon>Pezizomycotina</taxon>
        <taxon>Leotiomycetes</taxon>
        <taxon>Helotiales</taxon>
        <taxon>Hyaloscyphaceae</taxon>
        <taxon>Hyaloscypha</taxon>
        <taxon>Hyaloscypha variabilis</taxon>
    </lineage>
</organism>
<feature type="compositionally biased region" description="Acidic residues" evidence="1">
    <location>
        <begin position="379"/>
        <end position="389"/>
    </location>
</feature>
<feature type="region of interest" description="Disordered" evidence="1">
    <location>
        <begin position="331"/>
        <end position="398"/>
    </location>
</feature>
<evidence type="ECO:0000313" key="4">
    <source>
        <dbReference type="Proteomes" id="UP000235786"/>
    </source>
</evidence>
<gene>
    <name evidence="3" type="ORF">L207DRAFT_568814</name>
</gene>
<feature type="compositionally biased region" description="Basic and acidic residues" evidence="1">
    <location>
        <begin position="344"/>
        <end position="359"/>
    </location>
</feature>
<dbReference type="AlphaFoldDB" id="A0A2J6RDK4"/>
<keyword evidence="2" id="KW-0812">Transmembrane</keyword>
<keyword evidence="4" id="KW-1185">Reference proteome</keyword>
<protein>
    <submittedName>
        <fullName evidence="3">Uncharacterized protein</fullName>
    </submittedName>
</protein>
<dbReference type="EMBL" id="KZ613950">
    <property type="protein sequence ID" value="PMD36589.1"/>
    <property type="molecule type" value="Genomic_DNA"/>
</dbReference>
<sequence>MTPSTITSTSLDPYAEIVSLMGLLTPPASIQSELSEMPSSAASALADFGALSAYMEGVANSSWLNSVPVSDYAFESSQAHIAASIIPEIVSLGSIEFTILASEAAAAQSSLAVAEASLSSKVFTTVTTAFGTETAVITEPLLIPIVTHQKARLTTGQNIGLGLGISAFVALAIGIGFVLIHVRRNRIRSQEAAFLEVQPSEKKFQHLVPCPAKSVNYLRSSGTSSANDNAAPSTTTGDRLRPQSYHGVTRENSIENNGGQSFDGAPSPCNSTGRPLDAVSDTCGDDPQAAHVDVFCQSDGGLGTTEAEMEGHFADNPHAVLSIAHELPATPINTRVPSPQEGVSSDRENQEVRVVHADGDTESEASMDNWREAVTEPENAYDADDDEAEHFEGIGRAT</sequence>
<evidence type="ECO:0000313" key="3">
    <source>
        <dbReference type="EMBL" id="PMD36589.1"/>
    </source>
</evidence>
<keyword evidence="2" id="KW-0472">Membrane</keyword>
<proteinExistence type="predicted"/>